<evidence type="ECO:0000313" key="3">
    <source>
        <dbReference type="Proteomes" id="UP001165135"/>
    </source>
</evidence>
<dbReference type="InterPro" id="IPR051554">
    <property type="entry name" value="Acetyltransferase_Eis"/>
</dbReference>
<sequence length="390" mass="42077">MPRPGHAVASWSVETRTLEPADLDAVHDLWIRAFGPSDRDDAWALRAMGEGRFLGVRDGRRLVAVGHYHPFEQWWHGRAVPMGGVGGVCVAPEDRGRGVGRRLAAGLLDLMDGRPLSALYPATAPVYRSVGYEHAGAQYRLTLPPAPLRTLASGPVEVRRAGPADTGEVLALLRRLHAEARHHGPIVPGEDQVRDFLQNERVYSYLAADGFLAYGWDGGREDIAVHRCVAGSAATARALWAVVGSGSSIARTVRANVAPDDPMLWLLRDRSEDEVRRIGWMLRVLDAPAAIAARGFPVAVSVEVPLLVEDELRPANAGSWTLTVREGRGRLEHAAERRDATRLPARGLAALYAGVPMATLRGAGIVTGDAGADPLLDAAFAGKPFMLDYF</sequence>
<organism evidence="2 3">
    <name type="scientific">Actinoallomurus iriomotensis</name>
    <dbReference type="NCBI Taxonomy" id="478107"/>
    <lineage>
        <taxon>Bacteria</taxon>
        <taxon>Bacillati</taxon>
        <taxon>Actinomycetota</taxon>
        <taxon>Actinomycetes</taxon>
        <taxon>Streptosporangiales</taxon>
        <taxon>Thermomonosporaceae</taxon>
        <taxon>Actinoallomurus</taxon>
    </lineage>
</organism>
<dbReference type="Proteomes" id="UP001165135">
    <property type="component" value="Unassembled WGS sequence"/>
</dbReference>
<dbReference type="SUPFAM" id="SSF55729">
    <property type="entry name" value="Acyl-CoA N-acyltransferases (Nat)"/>
    <property type="match status" value="1"/>
</dbReference>
<dbReference type="Gene3D" id="3.40.630.30">
    <property type="match status" value="2"/>
</dbReference>
<dbReference type="InterPro" id="IPR025559">
    <property type="entry name" value="Eis_dom"/>
</dbReference>
<dbReference type="SUPFAM" id="SSF55718">
    <property type="entry name" value="SCP-like"/>
    <property type="match status" value="1"/>
</dbReference>
<dbReference type="Pfam" id="PF13527">
    <property type="entry name" value="Acetyltransf_9"/>
    <property type="match status" value="1"/>
</dbReference>
<evidence type="ECO:0000313" key="2">
    <source>
        <dbReference type="EMBL" id="GLY73549.1"/>
    </source>
</evidence>
<dbReference type="InterPro" id="IPR016181">
    <property type="entry name" value="Acyl_CoA_acyltransferase"/>
</dbReference>
<dbReference type="Pfam" id="PF17668">
    <property type="entry name" value="Acetyltransf_17"/>
    <property type="match status" value="1"/>
</dbReference>
<comment type="caution">
    <text evidence="2">The sequence shown here is derived from an EMBL/GenBank/DDBJ whole genome shotgun (WGS) entry which is preliminary data.</text>
</comment>
<evidence type="ECO:0000259" key="1">
    <source>
        <dbReference type="PROSITE" id="PS51186"/>
    </source>
</evidence>
<feature type="domain" description="N-acetyltransferase" evidence="1">
    <location>
        <begin position="13"/>
        <end position="157"/>
    </location>
</feature>
<gene>
    <name evidence="2" type="primary">sapD</name>
    <name evidence="2" type="ORF">Airi01_018160</name>
</gene>
<dbReference type="GO" id="GO:0030649">
    <property type="term" value="P:aminoglycoside antibiotic catabolic process"/>
    <property type="evidence" value="ECO:0007669"/>
    <property type="project" value="TreeGrafter"/>
</dbReference>
<dbReference type="InterPro" id="IPR036527">
    <property type="entry name" value="SCP2_sterol-bd_dom_sf"/>
</dbReference>
<dbReference type="PROSITE" id="PS51186">
    <property type="entry name" value="GNAT"/>
    <property type="match status" value="1"/>
</dbReference>
<dbReference type="InterPro" id="IPR000182">
    <property type="entry name" value="GNAT_dom"/>
</dbReference>
<proteinExistence type="predicted"/>
<keyword evidence="2" id="KW-0167">Capsid protein</keyword>
<dbReference type="InterPro" id="IPR041380">
    <property type="entry name" value="Acetyltransf_17"/>
</dbReference>
<dbReference type="Gene3D" id="3.30.1050.10">
    <property type="entry name" value="SCP2 sterol-binding domain"/>
    <property type="match status" value="1"/>
</dbReference>
<name>A0A9W6RCX2_9ACTN</name>
<dbReference type="EMBL" id="BSTJ01000002">
    <property type="protein sequence ID" value="GLY73549.1"/>
    <property type="molecule type" value="Genomic_DNA"/>
</dbReference>
<protein>
    <submittedName>
        <fullName evidence="2">Spore coat protein</fullName>
    </submittedName>
</protein>
<dbReference type="AlphaFoldDB" id="A0A9W6RCX2"/>
<dbReference type="Pfam" id="PF13530">
    <property type="entry name" value="SCP2_2"/>
    <property type="match status" value="1"/>
</dbReference>
<accession>A0A9W6RCX2</accession>
<dbReference type="CDD" id="cd04301">
    <property type="entry name" value="NAT_SF"/>
    <property type="match status" value="1"/>
</dbReference>
<keyword evidence="2" id="KW-0946">Virion</keyword>
<dbReference type="GO" id="GO:0034069">
    <property type="term" value="F:aminoglycoside N-acetyltransferase activity"/>
    <property type="evidence" value="ECO:0007669"/>
    <property type="project" value="TreeGrafter"/>
</dbReference>
<dbReference type="PANTHER" id="PTHR37817">
    <property type="entry name" value="N-ACETYLTRANSFERASE EIS"/>
    <property type="match status" value="1"/>
</dbReference>
<dbReference type="PANTHER" id="PTHR37817:SF1">
    <property type="entry name" value="N-ACETYLTRANSFERASE EIS"/>
    <property type="match status" value="1"/>
</dbReference>
<reference evidence="2" key="1">
    <citation type="submission" date="2023-03" db="EMBL/GenBank/DDBJ databases">
        <title>Actinoallomurus iriomotensis NBRC 103681.</title>
        <authorList>
            <person name="Ichikawa N."/>
            <person name="Sato H."/>
            <person name="Tonouchi N."/>
        </authorList>
    </citation>
    <scope>NUCLEOTIDE SEQUENCE</scope>
    <source>
        <strain evidence="2">NBRC 103681</strain>
    </source>
</reference>